<reference evidence="3 4" key="1">
    <citation type="submission" date="2019-02" db="EMBL/GenBank/DDBJ databases">
        <title>Deep-cultivation of Planctomycetes and their phenomic and genomic characterization uncovers novel biology.</title>
        <authorList>
            <person name="Wiegand S."/>
            <person name="Jogler M."/>
            <person name="Boedeker C."/>
            <person name="Pinto D."/>
            <person name="Vollmers J."/>
            <person name="Rivas-Marin E."/>
            <person name="Kohn T."/>
            <person name="Peeters S.H."/>
            <person name="Heuer A."/>
            <person name="Rast P."/>
            <person name="Oberbeckmann S."/>
            <person name="Bunk B."/>
            <person name="Jeske O."/>
            <person name="Meyerdierks A."/>
            <person name="Storesund J.E."/>
            <person name="Kallscheuer N."/>
            <person name="Luecker S."/>
            <person name="Lage O.M."/>
            <person name="Pohl T."/>
            <person name="Merkel B.J."/>
            <person name="Hornburger P."/>
            <person name="Mueller R.-W."/>
            <person name="Bruemmer F."/>
            <person name="Labrenz M."/>
            <person name="Spormann A.M."/>
            <person name="Op den Camp H."/>
            <person name="Overmann J."/>
            <person name="Amann R."/>
            <person name="Jetten M.S.M."/>
            <person name="Mascher T."/>
            <person name="Medema M.H."/>
            <person name="Devos D.P."/>
            <person name="Kaster A.-K."/>
            <person name="Ovreas L."/>
            <person name="Rohde M."/>
            <person name="Galperin M.Y."/>
            <person name="Jogler C."/>
        </authorList>
    </citation>
    <scope>NUCLEOTIDE SEQUENCE [LARGE SCALE GENOMIC DNA]</scope>
    <source>
        <strain evidence="3 4">Pla163</strain>
    </source>
</reference>
<feature type="compositionally biased region" description="Basic and acidic residues" evidence="1">
    <location>
        <begin position="857"/>
        <end position="871"/>
    </location>
</feature>
<name>A0A518CXX0_9BACT</name>
<feature type="region of interest" description="Disordered" evidence="1">
    <location>
        <begin position="833"/>
        <end position="871"/>
    </location>
</feature>
<dbReference type="PROSITE" id="PS51318">
    <property type="entry name" value="TAT"/>
    <property type="match status" value="1"/>
</dbReference>
<dbReference type="SUPFAM" id="SSF50692">
    <property type="entry name" value="ADC-like"/>
    <property type="match status" value="1"/>
</dbReference>
<dbReference type="SUPFAM" id="SSF53706">
    <property type="entry name" value="Formate dehydrogenase/DMSO reductase, domains 1-3"/>
    <property type="match status" value="1"/>
</dbReference>
<dbReference type="InterPro" id="IPR009010">
    <property type="entry name" value="Asp_de-COase-like_dom_sf"/>
</dbReference>
<feature type="domain" description="4Fe-4S ferredoxin-type" evidence="2">
    <location>
        <begin position="950"/>
        <end position="982"/>
    </location>
</feature>
<dbReference type="InterPro" id="IPR017896">
    <property type="entry name" value="4Fe4S_Fe-S-bd"/>
</dbReference>
<dbReference type="InterPro" id="IPR006311">
    <property type="entry name" value="TAT_signal"/>
</dbReference>
<evidence type="ECO:0000259" key="2">
    <source>
        <dbReference type="PROSITE" id="PS51379"/>
    </source>
</evidence>
<gene>
    <name evidence="3" type="primary">ttrB_1</name>
    <name evidence="3" type="ORF">Pla163_11600</name>
</gene>
<dbReference type="PROSITE" id="PS51379">
    <property type="entry name" value="4FE4S_FER_2"/>
    <property type="match status" value="2"/>
</dbReference>
<keyword evidence="4" id="KW-1185">Reference proteome</keyword>
<evidence type="ECO:0000256" key="1">
    <source>
        <dbReference type="SAM" id="MobiDB-lite"/>
    </source>
</evidence>
<protein>
    <submittedName>
        <fullName evidence="3">Tetrathionate reductase subunit B</fullName>
    </submittedName>
</protein>
<dbReference type="InterPro" id="IPR030948">
    <property type="entry name" value="TAT_var_transloc_signal_dom"/>
</dbReference>
<dbReference type="Gene3D" id="2.20.25.90">
    <property type="entry name" value="ADC-like domains"/>
    <property type="match status" value="1"/>
</dbReference>
<evidence type="ECO:0000313" key="3">
    <source>
        <dbReference type="EMBL" id="QDU84058.1"/>
    </source>
</evidence>
<organism evidence="3 4">
    <name type="scientific">Rohdeia mirabilis</name>
    <dbReference type="NCBI Taxonomy" id="2528008"/>
    <lineage>
        <taxon>Bacteria</taxon>
        <taxon>Pseudomonadati</taxon>
        <taxon>Planctomycetota</taxon>
        <taxon>Planctomycetia</taxon>
        <taxon>Planctomycetia incertae sedis</taxon>
        <taxon>Rohdeia</taxon>
    </lineage>
</organism>
<dbReference type="Proteomes" id="UP000319342">
    <property type="component" value="Chromosome"/>
</dbReference>
<dbReference type="NCBIfam" id="TIGR04519">
    <property type="entry name" value="MoCo_extend_TAT"/>
    <property type="match status" value="1"/>
</dbReference>
<dbReference type="PANTHER" id="PTHR42783:SF3">
    <property type="entry name" value="GLUTAMATE SYNTHASE [NADPH] SMALL CHAIN-RELATED"/>
    <property type="match status" value="1"/>
</dbReference>
<dbReference type="Pfam" id="PF12838">
    <property type="entry name" value="Fer4_7"/>
    <property type="match status" value="1"/>
</dbReference>
<dbReference type="Gene3D" id="2.40.40.20">
    <property type="match status" value="1"/>
</dbReference>
<dbReference type="Gene3D" id="3.30.70.20">
    <property type="match status" value="2"/>
</dbReference>
<sequence length="1135" mass="122207">MTDSQIKYWRSLDELAQSEDFKQALDREFPEGADSVEGVDRRRFLQVMGASVGLASAASCRWEKTTLNPLAERPENRIPGVPNFYATSMELGGVAEPLVMTSYDGRPVKVEGNELHPESQGAASTHAQATILELYDPDRSTNPTEGGAARTVEQFETALGEVRALHAAKRGAGLAFLSRVTSSPAIAEAQRRLRAALPQAEWFEYEALDRDRELEGARMAFGRPVRTHFDLSKADRIACFDADILGEHPGSAKMIRAFSVRRRPEGGAYSGVNFDGEQKMNRLYAVEARHTTTGASADHRLPLRAEQVGAALAALEAALVAKGLTVPDAWGSASPSPTGSLFAEGSRARNFVNALADDLYKFRGSSVVAVGGTQPKGVHALAHRINALLGNVGKTVLYTDEPNAERTSSEESIETLVEHMNGNMVETLVVLDGNPVYDAPKGLDFGAALGRVKNSIHLGLYRNETGRVCGWHAPLAHFLESWGDALAWDGSYCVVQPLIRPIFGGRSALEVTSFFATGTWGDGQELARAGCTARLGALSDKQWQLALHDGMASGTASVPVTPTPQRVAALSYSGAQVDAATPANGALELVLHGDPCVHDGRFGNNAWLQELPEFMTKLTWDNAALMSPATADMLGVTTGDLVTLAISGRSLETVVYAMPGQAAGSVALALGYGRTGAGAVGGDSEKGVPAAGFDAYVLTGRRATGHETGLTVTATGRTYPLAMTADHHLIDATGMKERDGEWLDPSQTYPDKTIEVEGPDGKLTAVALTTPNLVRAYNKKAREGSRVAELVRSATHEEYEGYLEGVAEAGGREAVVDKLHAGHGDDVLTAQEGHGETAHGEAAHPTEGGSLDGSQHAGDDHGHAHAHYVDPNKIKRIGGPELLSLWERHSYDGHRWGMSIDLSSCVGCNACVVACQSENNIPVVGKEQVLRGREMHWLRIDRYFSGDPEAPKVVNQPVGCIQCEDAPCEQVCPVAATVHSDEGLNDMVYNRCIGTRYCSNNCPLKVRRFNYFNYHRDLKGGDRDLEKMSFNPEVTVRARGVMEKCTYCVQRIQAKKIAAKVDGRRPIADGEIVTACQQTCPADAIRFGDLADENSVVTKAHASERSYDLLKFLNIRPRTAYLARITNPNPVLVEA</sequence>
<dbReference type="EMBL" id="CP036290">
    <property type="protein sequence ID" value="QDU84058.1"/>
    <property type="molecule type" value="Genomic_DNA"/>
</dbReference>
<feature type="compositionally biased region" description="Basic and acidic residues" evidence="1">
    <location>
        <begin position="833"/>
        <end position="844"/>
    </location>
</feature>
<dbReference type="AlphaFoldDB" id="A0A518CXX0"/>
<dbReference type="OrthoDB" id="9779457at2"/>
<dbReference type="CDD" id="cd02784">
    <property type="entry name" value="MopB_CT_PHLH"/>
    <property type="match status" value="1"/>
</dbReference>
<accession>A0A518CXX0</accession>
<proteinExistence type="predicted"/>
<dbReference type="CDD" id="cd10551">
    <property type="entry name" value="PsrB"/>
    <property type="match status" value="1"/>
</dbReference>
<feature type="domain" description="4Fe-4S ferredoxin-type" evidence="2">
    <location>
        <begin position="896"/>
        <end position="926"/>
    </location>
</feature>
<dbReference type="SUPFAM" id="SSF54862">
    <property type="entry name" value="4Fe-4S ferredoxins"/>
    <property type="match status" value="1"/>
</dbReference>
<evidence type="ECO:0000313" key="4">
    <source>
        <dbReference type="Proteomes" id="UP000319342"/>
    </source>
</evidence>
<dbReference type="PANTHER" id="PTHR42783">
    <property type="entry name" value="GLUTAMATE SYNTHASE [NADPH] SMALL CHAIN"/>
    <property type="match status" value="1"/>
</dbReference>
<dbReference type="RefSeq" id="WP_145184880.1">
    <property type="nucleotide sequence ID" value="NZ_CP036290.1"/>
</dbReference>